<feature type="compositionally biased region" description="Acidic residues" evidence="1">
    <location>
        <begin position="307"/>
        <end position="333"/>
    </location>
</feature>
<sequence>MSNMYEDLYISLISWSNMSLPHVECSAIHTTDLSKKKLRYSFLDDKPVQGVISFGCYSGELIRFIILKDEVKPASVSFAHKTKIVALSDCYFQSNFFSVASLSFDGLFCIWSVQDGICLGKYEKIFPVGCQLMATSGDSIVVSGSFPNVFIFNTSEERVTKILHPHYSFTAGIGIIPSDRSKVLFLMDSKGTVTYASIDPSITQTFKYQLLDPNRVVIKSLPSPSFKFLLTLYGDLPSANSSAESSSPSYFSITDLSSVGFPSITHEYKDLHTATWIDDYTFGVLSYSGSYTQFEINDKYVEGMDKSEEEEYYEDEEEESEENTNCPTEEEEFLQQMTPKSPTSNDTATHIDYLYSQLKDLYPQLRDLSHPDAKIFGRNRYCKIPITKSNLHLEQLYYAQGTFPFGCITSFKKEIIAGFNDTVIFLSNNFDEFSLGQMFEQGPKRTTAQCLNIQNDLVKEIIEGLEDGSISYYDLNSMTYYVQENVHKGRINEICTCGKYLFSAGSDNTLVVTNLETKQAVKTFQHFMSRITQFLRPIEKVRKPFCDYLFCLTEFGAISVIDIEQLDNVFNMTGHDGQVTSIMIHSLSGILIVNAKSLFFWSLHSGNLESILRGNRKEIYLKDPDKNHVEVKPIQAFVNGVVYEQLLFGGNSLRVIDINIKTVSNQISNYLMRVADKSLKETIEGFPNLGLLSEVFSTYVCDFLKKNIGVEYGKHFNICFVGDKGVHTVNLIKQRLHNDIWTFSSEVSSMILAMRIMLSMAMRNHPLFFDTMNDLINKYTISISSNIKYFKNPNVTSLFKYFKNSTPMIINYFMDMVEKYPQETRRRWMNYLQLVEGTTKYRRDLIIGAWIGLGTTVLSTLSDTELKLLAERAQKLSNSQYRTFIPEVLYRCATRFKDIAGVSDIVIRTLITSQNAGRIDLNILFDAAPIGFLKNILQLSNEGQETLAKTLINVIIDIILQGRVRDDILFQMIQTIIGCSKASLTDHINKQLKAIDDKHKWFNFGADQHLIAYGNNSGTLFVTKKIGSAFRSSILSLAKEPLLEVTSDASGNVITVNTKSTIFEIQIKVADDQEHMQLDVVSTKPKAQ</sequence>
<evidence type="ECO:0000313" key="2">
    <source>
        <dbReference type="EMBL" id="EAX96595.1"/>
    </source>
</evidence>
<dbReference type="InterPro" id="IPR011047">
    <property type="entry name" value="Quinoprotein_ADH-like_sf"/>
</dbReference>
<dbReference type="KEGG" id="tva:4754375"/>
<evidence type="ECO:0000256" key="1">
    <source>
        <dbReference type="SAM" id="MobiDB-lite"/>
    </source>
</evidence>
<feature type="compositionally biased region" description="Polar residues" evidence="1">
    <location>
        <begin position="335"/>
        <end position="345"/>
    </location>
</feature>
<name>A2FEQ8_TRIV3</name>
<dbReference type="PANTHER" id="PTHR44099:SF4">
    <property type="entry name" value="RABCONNECTIN-3B, ISOFORM A"/>
    <property type="match status" value="1"/>
</dbReference>
<dbReference type="EMBL" id="DS113751">
    <property type="protein sequence ID" value="EAX96595.1"/>
    <property type="molecule type" value="Genomic_DNA"/>
</dbReference>
<dbReference type="OMA" id="FWRISEE"/>
<dbReference type="VEuPathDB" id="TrichDB:TVAGG3_0603750"/>
<organism evidence="2 3">
    <name type="scientific">Trichomonas vaginalis (strain ATCC PRA-98 / G3)</name>
    <dbReference type="NCBI Taxonomy" id="412133"/>
    <lineage>
        <taxon>Eukaryota</taxon>
        <taxon>Metamonada</taxon>
        <taxon>Parabasalia</taxon>
        <taxon>Trichomonadida</taxon>
        <taxon>Trichomonadidae</taxon>
        <taxon>Trichomonas</taxon>
    </lineage>
</organism>
<dbReference type="RefSeq" id="XP_001309525.1">
    <property type="nucleotide sequence ID" value="XM_001309524.1"/>
</dbReference>
<keyword evidence="3" id="KW-1185">Reference proteome</keyword>
<dbReference type="PANTHER" id="PTHR44099">
    <property type="entry name" value="RABCONNECTIN-3B, ISOFORM A"/>
    <property type="match status" value="1"/>
</dbReference>
<accession>A2FEQ8</accession>
<dbReference type="InParanoid" id="A2FEQ8"/>
<dbReference type="VEuPathDB" id="TrichDB:TVAG_140840"/>
<dbReference type="InterPro" id="IPR049916">
    <property type="entry name" value="WDR72-like"/>
</dbReference>
<reference evidence="2" key="1">
    <citation type="submission" date="2006-10" db="EMBL/GenBank/DDBJ databases">
        <authorList>
            <person name="Amadeo P."/>
            <person name="Zhao Q."/>
            <person name="Wortman J."/>
            <person name="Fraser-Liggett C."/>
            <person name="Carlton J."/>
        </authorList>
    </citation>
    <scope>NUCLEOTIDE SEQUENCE</scope>
    <source>
        <strain evidence="2">G3</strain>
    </source>
</reference>
<dbReference type="InterPro" id="IPR015943">
    <property type="entry name" value="WD40/YVTN_repeat-like_dom_sf"/>
</dbReference>
<gene>
    <name evidence="2" type="ORF">TVAG_140840</name>
</gene>
<evidence type="ECO:0000313" key="3">
    <source>
        <dbReference type="Proteomes" id="UP000001542"/>
    </source>
</evidence>
<dbReference type="Gene3D" id="2.130.10.10">
    <property type="entry name" value="YVTN repeat-like/Quinoprotein amine dehydrogenase"/>
    <property type="match status" value="1"/>
</dbReference>
<dbReference type="AlphaFoldDB" id="A2FEQ8"/>
<dbReference type="OrthoDB" id="338622at2759"/>
<feature type="region of interest" description="Disordered" evidence="1">
    <location>
        <begin position="306"/>
        <end position="345"/>
    </location>
</feature>
<proteinExistence type="predicted"/>
<dbReference type="GO" id="GO:0005737">
    <property type="term" value="C:cytoplasm"/>
    <property type="evidence" value="ECO:0000318"/>
    <property type="project" value="GO_Central"/>
</dbReference>
<reference evidence="2" key="2">
    <citation type="journal article" date="2007" name="Science">
        <title>Draft genome sequence of the sexually transmitted pathogen Trichomonas vaginalis.</title>
        <authorList>
            <person name="Carlton J.M."/>
            <person name="Hirt R.P."/>
            <person name="Silva J.C."/>
            <person name="Delcher A.L."/>
            <person name="Schatz M."/>
            <person name="Zhao Q."/>
            <person name="Wortman J.R."/>
            <person name="Bidwell S.L."/>
            <person name="Alsmark U.C.M."/>
            <person name="Besteiro S."/>
            <person name="Sicheritz-Ponten T."/>
            <person name="Noel C.J."/>
            <person name="Dacks J.B."/>
            <person name="Foster P.G."/>
            <person name="Simillion C."/>
            <person name="Van de Peer Y."/>
            <person name="Miranda-Saavedra D."/>
            <person name="Barton G.J."/>
            <person name="Westrop G.D."/>
            <person name="Mueller S."/>
            <person name="Dessi D."/>
            <person name="Fiori P.L."/>
            <person name="Ren Q."/>
            <person name="Paulsen I."/>
            <person name="Zhang H."/>
            <person name="Bastida-Corcuera F.D."/>
            <person name="Simoes-Barbosa A."/>
            <person name="Brown M.T."/>
            <person name="Hayes R.D."/>
            <person name="Mukherjee M."/>
            <person name="Okumura C.Y."/>
            <person name="Schneider R."/>
            <person name="Smith A.J."/>
            <person name="Vanacova S."/>
            <person name="Villalvazo M."/>
            <person name="Haas B.J."/>
            <person name="Pertea M."/>
            <person name="Feldblyum T.V."/>
            <person name="Utterback T.R."/>
            <person name="Shu C.L."/>
            <person name="Osoegawa K."/>
            <person name="de Jong P.J."/>
            <person name="Hrdy I."/>
            <person name="Horvathova L."/>
            <person name="Zubacova Z."/>
            <person name="Dolezal P."/>
            <person name="Malik S.B."/>
            <person name="Logsdon J.M. Jr."/>
            <person name="Henze K."/>
            <person name="Gupta A."/>
            <person name="Wang C.C."/>
            <person name="Dunne R.L."/>
            <person name="Upcroft J.A."/>
            <person name="Upcroft P."/>
            <person name="White O."/>
            <person name="Salzberg S.L."/>
            <person name="Tang P."/>
            <person name="Chiu C.-H."/>
            <person name="Lee Y.-S."/>
            <person name="Embley T.M."/>
            <person name="Coombs G.H."/>
            <person name="Mottram J.C."/>
            <person name="Tachezy J."/>
            <person name="Fraser-Liggett C.M."/>
            <person name="Johnson P.J."/>
        </authorList>
    </citation>
    <scope>NUCLEOTIDE SEQUENCE [LARGE SCALE GENOMIC DNA]</scope>
    <source>
        <strain evidence="2">G3</strain>
    </source>
</reference>
<dbReference type="SUPFAM" id="SSF50998">
    <property type="entry name" value="Quinoprotein alcohol dehydrogenase-like"/>
    <property type="match status" value="1"/>
</dbReference>
<dbReference type="Proteomes" id="UP000001542">
    <property type="component" value="Unassembled WGS sequence"/>
</dbReference>
<protein>
    <submittedName>
        <fullName evidence="2">Uncharacterized protein</fullName>
    </submittedName>
</protein>